<proteinExistence type="predicted"/>
<dbReference type="Pfam" id="PF13304">
    <property type="entry name" value="AAA_21"/>
    <property type="match status" value="1"/>
</dbReference>
<organism evidence="2 3">
    <name type="scientific">Chryseobacterium shigense</name>
    <dbReference type="NCBI Taxonomy" id="297244"/>
    <lineage>
        <taxon>Bacteria</taxon>
        <taxon>Pseudomonadati</taxon>
        <taxon>Bacteroidota</taxon>
        <taxon>Flavobacteriia</taxon>
        <taxon>Flavobacteriales</taxon>
        <taxon>Weeksellaceae</taxon>
        <taxon>Chryseobacterium group</taxon>
        <taxon>Chryseobacterium</taxon>
    </lineage>
</organism>
<dbReference type="AlphaFoldDB" id="A0A1N7KFU0"/>
<feature type="domain" description="ATPase AAA-type core" evidence="1">
    <location>
        <begin position="484"/>
        <end position="663"/>
    </location>
</feature>
<sequence length="802" mass="94953">MSFKLLAIRPMADCDSHFLKNLQENYIYRFYNEYEYIYKNDNKDLSFIELQKQNQSQNRILYYNIESITFKQEVPSLFYRENVNVTAIVGKNGSGKSSLLELLYAFIFNISKKGSILKFEDSKINYNQINLELYYLFNNEYYKISHKYKSSTSVITKVYKLDENLKFIVSKSPDEIIFKFYSLVVNYSIYGLNSKVSGKWIEKLFHKNDGYQSPIVINPFRNEGNIDVNNEYNLAQARLILNNFVIKNHNLVDNIELHEVNYFLNIRESQFIEDETFPGEKTKLIVNDIISFLDVNNFGGLNRFSQLLDIIFIGNKKNNQIEALNFFLQNKDKNREFHITELSNNNFRTEISYLCFLYIFKKLKRISYNYDEYKKYNFLFNLTWDNDIFKEELDKFKRNFLKKIGLKSGAEFINIKKYESQLSESFRHFVKNNSILNILLNSVNHDIKLEIDNVLQSFIIEKDSELDNVIELVFENFKDIVDLHRIDLFKIYIKSLTVDDTHVAFKFRQAVNYFYKNIFGKLQIKTVEDENKKVIPQLYNIIIDQKLLSTSEIHNIPISFFEPEILVKKNEKIYPFNRLSSGEQQMMHSLLNITYHLYNITSVKKSRRKKKYENINIIFDEVELYFHPEFQRSFINNLINSIQYFSNLNFNIIFSTHSPFILSDIPTQNVLRLKEGVAVNDLDGYNSFGANIHDLLSDEFFLEGNTMGTFASMKIDKIIEFLFLKNKILELQDNVQNNIFSESLRNHMAKEITIFKSKLNNNDNYTSNQILEIAELIGERLIKNKIKEMVGIVFNDLNLKKN</sequence>
<evidence type="ECO:0000313" key="2">
    <source>
        <dbReference type="EMBL" id="SIS60360.1"/>
    </source>
</evidence>
<keyword evidence="3" id="KW-1185">Reference proteome</keyword>
<reference evidence="3" key="1">
    <citation type="submission" date="2017-01" db="EMBL/GenBank/DDBJ databases">
        <authorList>
            <person name="Varghese N."/>
            <person name="Submissions S."/>
        </authorList>
    </citation>
    <scope>NUCLEOTIDE SEQUENCE [LARGE SCALE GENOMIC DNA]</scope>
    <source>
        <strain evidence="3">DSM 17126</strain>
    </source>
</reference>
<dbReference type="GO" id="GO:0016887">
    <property type="term" value="F:ATP hydrolysis activity"/>
    <property type="evidence" value="ECO:0007669"/>
    <property type="project" value="InterPro"/>
</dbReference>
<evidence type="ECO:0000259" key="1">
    <source>
        <dbReference type="Pfam" id="PF13304"/>
    </source>
</evidence>
<dbReference type="SUPFAM" id="SSF52540">
    <property type="entry name" value="P-loop containing nucleoside triphosphate hydrolases"/>
    <property type="match status" value="1"/>
</dbReference>
<dbReference type="Proteomes" id="UP000186373">
    <property type="component" value="Unassembled WGS sequence"/>
</dbReference>
<dbReference type="Gene3D" id="3.40.50.300">
    <property type="entry name" value="P-loop containing nucleotide triphosphate hydrolases"/>
    <property type="match status" value="2"/>
</dbReference>
<dbReference type="PANTHER" id="PTHR32182:SF23">
    <property type="entry name" value="ATP BINDING PROTEIN"/>
    <property type="match status" value="1"/>
</dbReference>
<protein>
    <submittedName>
        <fullName evidence="2">ABC transporter</fullName>
    </submittedName>
</protein>
<dbReference type="GO" id="GO:0000731">
    <property type="term" value="P:DNA synthesis involved in DNA repair"/>
    <property type="evidence" value="ECO:0007669"/>
    <property type="project" value="TreeGrafter"/>
</dbReference>
<dbReference type="GO" id="GO:0006302">
    <property type="term" value="P:double-strand break repair"/>
    <property type="evidence" value="ECO:0007669"/>
    <property type="project" value="TreeGrafter"/>
</dbReference>
<gene>
    <name evidence="2" type="ORF">SAMN05421639_11023</name>
</gene>
<evidence type="ECO:0000313" key="3">
    <source>
        <dbReference type="Proteomes" id="UP000186373"/>
    </source>
</evidence>
<dbReference type="EMBL" id="FTNY01000010">
    <property type="protein sequence ID" value="SIS60360.1"/>
    <property type="molecule type" value="Genomic_DNA"/>
</dbReference>
<dbReference type="PANTHER" id="PTHR32182">
    <property type="entry name" value="DNA REPLICATION AND REPAIR PROTEIN RECF"/>
    <property type="match status" value="1"/>
</dbReference>
<dbReference type="InterPro" id="IPR003959">
    <property type="entry name" value="ATPase_AAA_core"/>
</dbReference>
<name>A0A1N7KFU0_9FLAO</name>
<dbReference type="GO" id="GO:0005524">
    <property type="term" value="F:ATP binding"/>
    <property type="evidence" value="ECO:0007669"/>
    <property type="project" value="InterPro"/>
</dbReference>
<dbReference type="InterPro" id="IPR027417">
    <property type="entry name" value="P-loop_NTPase"/>
</dbReference>
<dbReference type="CDD" id="cd00267">
    <property type="entry name" value="ABC_ATPase"/>
    <property type="match status" value="1"/>
</dbReference>
<dbReference type="RefSeq" id="WP_076510650.1">
    <property type="nucleotide sequence ID" value="NZ_FTNY01000010.1"/>
</dbReference>
<accession>A0A1N7KFU0</accession>